<dbReference type="EMBL" id="CP060789">
    <property type="protein sequence ID" value="QNP57107.1"/>
    <property type="molecule type" value="Genomic_DNA"/>
</dbReference>
<name>A0A7H0H991_9ACTN</name>
<dbReference type="PANTHER" id="PTHR18901:SF38">
    <property type="entry name" value="PSEUDOURIDINE-5'-PHOSPHATASE"/>
    <property type="match status" value="1"/>
</dbReference>
<evidence type="ECO:0000313" key="2">
    <source>
        <dbReference type="Proteomes" id="UP000516117"/>
    </source>
</evidence>
<dbReference type="Pfam" id="PF00702">
    <property type="entry name" value="Hydrolase"/>
    <property type="match status" value="1"/>
</dbReference>
<dbReference type="SFLD" id="SFLDS00003">
    <property type="entry name" value="Haloacid_Dehalogenase"/>
    <property type="match status" value="1"/>
</dbReference>
<dbReference type="InterPro" id="IPR036412">
    <property type="entry name" value="HAD-like_sf"/>
</dbReference>
<dbReference type="InterPro" id="IPR023198">
    <property type="entry name" value="PGP-like_dom2"/>
</dbReference>
<dbReference type="RefSeq" id="WP_187722205.1">
    <property type="nucleotide sequence ID" value="NZ_BAABBL010000012.1"/>
</dbReference>
<protein>
    <submittedName>
        <fullName evidence="1">HAD family phosphatase</fullName>
    </submittedName>
</protein>
<dbReference type="InterPro" id="IPR023214">
    <property type="entry name" value="HAD_sf"/>
</dbReference>
<dbReference type="SFLD" id="SFLDG01129">
    <property type="entry name" value="C1.5:_HAD__Beta-PGM__Phosphata"/>
    <property type="match status" value="1"/>
</dbReference>
<dbReference type="CDD" id="cd07505">
    <property type="entry name" value="HAD_BPGM-like"/>
    <property type="match status" value="1"/>
</dbReference>
<dbReference type="Gene3D" id="3.40.50.1000">
    <property type="entry name" value="HAD superfamily/HAD-like"/>
    <property type="match status" value="1"/>
</dbReference>
<sequence>MQAEAVVFDLDGTLIDTEVVWDDVRRGLARDAGLAWPEGATQAMMGMSTGEWSTHMVEAVGLPVTQAEAARLTIEGMVAHYRSGDLTLLPGALEAVRRMGAAYPIAIASSSPRILIDTFVEAMGLGDLLRVTVSTEEVDRGKPAPDGYLRACELLGVDPGKAVAVEDAPNGIRSALNAGMTVVAIPPHFHPPSADLLARTTVLEGLDELTPELIEAIGVRTSS</sequence>
<organism evidence="1 2">
    <name type="scientific">Tessaracoccus defluvii</name>
    <dbReference type="NCBI Taxonomy" id="1285901"/>
    <lineage>
        <taxon>Bacteria</taxon>
        <taxon>Bacillati</taxon>
        <taxon>Actinomycetota</taxon>
        <taxon>Actinomycetes</taxon>
        <taxon>Propionibacteriales</taxon>
        <taxon>Propionibacteriaceae</taxon>
        <taxon>Tessaracoccus</taxon>
    </lineage>
</organism>
<dbReference type="Gene3D" id="1.10.150.240">
    <property type="entry name" value="Putative phosphatase, domain 2"/>
    <property type="match status" value="1"/>
</dbReference>
<dbReference type="NCBIfam" id="TIGR01509">
    <property type="entry name" value="HAD-SF-IA-v3"/>
    <property type="match status" value="1"/>
</dbReference>
<dbReference type="InterPro" id="IPR006439">
    <property type="entry name" value="HAD-SF_hydro_IA"/>
</dbReference>
<keyword evidence="2" id="KW-1185">Reference proteome</keyword>
<dbReference type="AlphaFoldDB" id="A0A7H0H991"/>
<reference evidence="1 2" key="1">
    <citation type="submission" date="2020-08" db="EMBL/GenBank/DDBJ databases">
        <title>Genome sequence of Tessaracoccus defluvii JCM 17540T.</title>
        <authorList>
            <person name="Hyun D.-W."/>
            <person name="Bae J.-W."/>
        </authorList>
    </citation>
    <scope>NUCLEOTIDE SEQUENCE [LARGE SCALE GENOMIC DNA]</scope>
    <source>
        <strain evidence="1 2">JCM 17540</strain>
    </source>
</reference>
<evidence type="ECO:0000313" key="1">
    <source>
        <dbReference type="EMBL" id="QNP57107.1"/>
    </source>
</evidence>
<dbReference type="SUPFAM" id="SSF56784">
    <property type="entry name" value="HAD-like"/>
    <property type="match status" value="1"/>
</dbReference>
<gene>
    <name evidence="1" type="ORF">H9L22_07410</name>
</gene>
<dbReference type="PANTHER" id="PTHR18901">
    <property type="entry name" value="2-DEOXYGLUCOSE-6-PHOSPHATE PHOSPHATASE 2"/>
    <property type="match status" value="1"/>
</dbReference>
<accession>A0A7H0H991</accession>
<dbReference type="Proteomes" id="UP000516117">
    <property type="component" value="Chromosome"/>
</dbReference>
<dbReference type="KEGG" id="tdf:H9L22_07410"/>
<proteinExistence type="predicted"/>